<protein>
    <recommendedName>
        <fullName evidence="3">Lipoprotein</fullName>
    </recommendedName>
</protein>
<comment type="caution">
    <text evidence="1">The sequence shown here is derived from an EMBL/GenBank/DDBJ whole genome shotgun (WGS) entry which is preliminary data.</text>
</comment>
<evidence type="ECO:0008006" key="3">
    <source>
        <dbReference type="Google" id="ProtNLM"/>
    </source>
</evidence>
<name>A0ABQ2AF15_9PSED</name>
<gene>
    <name evidence="1" type="ORF">GCM10007363_09040</name>
</gene>
<accession>A0ABQ2AF15</accession>
<proteinExistence type="predicted"/>
<evidence type="ECO:0000313" key="2">
    <source>
        <dbReference type="Proteomes" id="UP000655550"/>
    </source>
</evidence>
<dbReference type="RefSeq" id="WP_229727146.1">
    <property type="nucleotide sequence ID" value="NZ_BMDE01000002.1"/>
</dbReference>
<sequence>MASWFFPEPLRLALAGLALSSLLLAGCSGRSVDGIWINQAAIDAAVADDSLREALLAYGPNLEWRVQAARGLARFSNGFEQGEGCLQALAEGGWQVDFGLDEHEQLRRSGAELLQGEGPSWPAQRFRRYAASVDESPLGSHFEAALYRAYLGGSWLITQGLGERGLVLFHADGRVEGLPGAERYALCLAGDCAAMAGEHDSLWLQQGAQGQTWLFRREGEQLRIFQAINQSAADEMPSYQPGAEVWRLQRD</sequence>
<keyword evidence="2" id="KW-1185">Reference proteome</keyword>
<evidence type="ECO:0000313" key="1">
    <source>
        <dbReference type="EMBL" id="GGH90760.1"/>
    </source>
</evidence>
<reference evidence="2" key="1">
    <citation type="journal article" date="2019" name="Int. J. Syst. Evol. Microbiol.">
        <title>The Global Catalogue of Microorganisms (GCM) 10K type strain sequencing project: providing services to taxonomists for standard genome sequencing and annotation.</title>
        <authorList>
            <consortium name="The Broad Institute Genomics Platform"/>
            <consortium name="The Broad Institute Genome Sequencing Center for Infectious Disease"/>
            <person name="Wu L."/>
            <person name="Ma J."/>
        </authorList>
    </citation>
    <scope>NUCLEOTIDE SEQUENCE [LARGE SCALE GENOMIC DNA]</scope>
    <source>
        <strain evidence="2">CCM 8778</strain>
    </source>
</reference>
<dbReference type="EMBL" id="BMDE01000002">
    <property type="protein sequence ID" value="GGH90760.1"/>
    <property type="molecule type" value="Genomic_DNA"/>
</dbReference>
<dbReference type="Proteomes" id="UP000655550">
    <property type="component" value="Unassembled WGS sequence"/>
</dbReference>
<organism evidence="1 2">
    <name type="scientific">Pseudomonas fluvialis</name>
    <dbReference type="NCBI Taxonomy" id="1793966"/>
    <lineage>
        <taxon>Bacteria</taxon>
        <taxon>Pseudomonadati</taxon>
        <taxon>Pseudomonadota</taxon>
        <taxon>Gammaproteobacteria</taxon>
        <taxon>Pseudomonadales</taxon>
        <taxon>Pseudomonadaceae</taxon>
        <taxon>Pseudomonas</taxon>
    </lineage>
</organism>